<accession>A0A2P4PDV1</accession>
<comment type="caution">
    <text evidence="1">The sequence shown here is derived from an EMBL/GenBank/DDBJ whole genome shotgun (WGS) entry which is preliminary data.</text>
</comment>
<dbReference type="EMBL" id="AUPC02000264">
    <property type="protein sequence ID" value="POG63551.1"/>
    <property type="molecule type" value="Genomic_DNA"/>
</dbReference>
<sequence length="63" mass="7822">VVDETDETNDNNFGDLYIYIYILENKIRINLFQEKKEIIRVKTKYDYEDFWKKCKNLKRGLRK</sequence>
<feature type="non-terminal residue" evidence="1">
    <location>
        <position position="1"/>
    </location>
</feature>
<reference evidence="1 2" key="1">
    <citation type="journal article" date="2013" name="Proc. Natl. Acad. Sci. U.S.A.">
        <title>Genome of an arbuscular mycorrhizal fungus provides insight into the oldest plant symbiosis.</title>
        <authorList>
            <person name="Tisserant E."/>
            <person name="Malbreil M."/>
            <person name="Kuo A."/>
            <person name="Kohler A."/>
            <person name="Symeonidi A."/>
            <person name="Balestrini R."/>
            <person name="Charron P."/>
            <person name="Duensing N."/>
            <person name="Frei Dit Frey N."/>
            <person name="Gianinazzi-Pearson V."/>
            <person name="Gilbert L.B."/>
            <person name="Handa Y."/>
            <person name="Herr J.R."/>
            <person name="Hijri M."/>
            <person name="Koul R."/>
            <person name="Kawaguchi M."/>
            <person name="Krajinski F."/>
            <person name="Lammers P.J."/>
            <person name="Masclaux F.G."/>
            <person name="Murat C."/>
            <person name="Morin E."/>
            <person name="Ndikumana S."/>
            <person name="Pagni M."/>
            <person name="Petitpierre D."/>
            <person name="Requena N."/>
            <person name="Rosikiewicz P."/>
            <person name="Riley R."/>
            <person name="Saito K."/>
            <person name="San Clemente H."/>
            <person name="Shapiro H."/>
            <person name="van Tuinen D."/>
            <person name="Becard G."/>
            <person name="Bonfante P."/>
            <person name="Paszkowski U."/>
            <person name="Shachar-Hill Y.Y."/>
            <person name="Tuskan G.A."/>
            <person name="Young P.W."/>
            <person name="Sanders I.R."/>
            <person name="Henrissat B."/>
            <person name="Rensing S.A."/>
            <person name="Grigoriev I.V."/>
            <person name="Corradi N."/>
            <person name="Roux C."/>
            <person name="Martin F."/>
        </authorList>
    </citation>
    <scope>NUCLEOTIDE SEQUENCE [LARGE SCALE GENOMIC DNA]</scope>
    <source>
        <strain evidence="1 2">DAOM 197198</strain>
    </source>
</reference>
<proteinExistence type="predicted"/>
<protein>
    <submittedName>
        <fullName evidence="1">Uncharacterized protein</fullName>
    </submittedName>
</protein>
<organism evidence="1 2">
    <name type="scientific">Rhizophagus irregularis (strain DAOM 181602 / DAOM 197198 / MUCL 43194)</name>
    <name type="common">Arbuscular mycorrhizal fungus</name>
    <name type="synonym">Glomus intraradices</name>
    <dbReference type="NCBI Taxonomy" id="747089"/>
    <lineage>
        <taxon>Eukaryota</taxon>
        <taxon>Fungi</taxon>
        <taxon>Fungi incertae sedis</taxon>
        <taxon>Mucoromycota</taxon>
        <taxon>Glomeromycotina</taxon>
        <taxon>Glomeromycetes</taxon>
        <taxon>Glomerales</taxon>
        <taxon>Glomeraceae</taxon>
        <taxon>Rhizophagus</taxon>
    </lineage>
</organism>
<dbReference type="AlphaFoldDB" id="A0A2P4PDV1"/>
<gene>
    <name evidence="1" type="ORF">GLOIN_2v1685596</name>
</gene>
<name>A0A2P4PDV1_RHIID</name>
<keyword evidence="2" id="KW-1185">Reference proteome</keyword>
<dbReference type="Proteomes" id="UP000018888">
    <property type="component" value="Unassembled WGS sequence"/>
</dbReference>
<evidence type="ECO:0000313" key="1">
    <source>
        <dbReference type="EMBL" id="POG63551.1"/>
    </source>
</evidence>
<evidence type="ECO:0000313" key="2">
    <source>
        <dbReference type="Proteomes" id="UP000018888"/>
    </source>
</evidence>
<reference evidence="1 2" key="2">
    <citation type="journal article" date="2018" name="New Phytol.">
        <title>High intraspecific genome diversity in the model arbuscular mycorrhizal symbiont Rhizophagus irregularis.</title>
        <authorList>
            <person name="Chen E.C.H."/>
            <person name="Morin E."/>
            <person name="Beaudet D."/>
            <person name="Noel J."/>
            <person name="Yildirir G."/>
            <person name="Ndikumana S."/>
            <person name="Charron P."/>
            <person name="St-Onge C."/>
            <person name="Giorgi J."/>
            <person name="Kruger M."/>
            <person name="Marton T."/>
            <person name="Ropars J."/>
            <person name="Grigoriev I.V."/>
            <person name="Hainaut M."/>
            <person name="Henrissat B."/>
            <person name="Roux C."/>
            <person name="Martin F."/>
            <person name="Corradi N."/>
        </authorList>
    </citation>
    <scope>NUCLEOTIDE SEQUENCE [LARGE SCALE GENOMIC DNA]</scope>
    <source>
        <strain evidence="1 2">DAOM 197198</strain>
    </source>
</reference>